<dbReference type="InterPro" id="IPR016193">
    <property type="entry name" value="Cytidine_deaminase-like"/>
</dbReference>
<dbReference type="GO" id="GO:0005737">
    <property type="term" value="C:cytoplasm"/>
    <property type="evidence" value="ECO:0007669"/>
    <property type="project" value="TreeGrafter"/>
</dbReference>
<evidence type="ECO:0000256" key="5">
    <source>
        <dbReference type="ARBA" id="ARBA00019216"/>
    </source>
</evidence>
<evidence type="ECO:0000259" key="13">
    <source>
        <dbReference type="PROSITE" id="PS51747"/>
    </source>
</evidence>
<dbReference type="InterPro" id="IPR016192">
    <property type="entry name" value="APOBEC/CMP_deaminase_Zn-bd"/>
</dbReference>
<evidence type="ECO:0000256" key="1">
    <source>
        <dbReference type="ARBA" id="ARBA00001947"/>
    </source>
</evidence>
<dbReference type="CDD" id="cd01285">
    <property type="entry name" value="nucleoside_deaminase"/>
    <property type="match status" value="1"/>
</dbReference>
<dbReference type="InParanoid" id="A0A2I0MTG6"/>
<keyword evidence="6" id="KW-0819">tRNA processing</keyword>
<dbReference type="FunFam" id="3.40.140.10:FF:000036">
    <property type="entry name" value="tRNA-specific adenosine deaminase 2"/>
    <property type="match status" value="1"/>
</dbReference>
<organism evidence="14 15">
    <name type="scientific">Columba livia</name>
    <name type="common">Rock dove</name>
    <dbReference type="NCBI Taxonomy" id="8932"/>
    <lineage>
        <taxon>Eukaryota</taxon>
        <taxon>Metazoa</taxon>
        <taxon>Chordata</taxon>
        <taxon>Craniata</taxon>
        <taxon>Vertebrata</taxon>
        <taxon>Euteleostomi</taxon>
        <taxon>Archelosauria</taxon>
        <taxon>Archosauria</taxon>
        <taxon>Dinosauria</taxon>
        <taxon>Saurischia</taxon>
        <taxon>Theropoda</taxon>
        <taxon>Coelurosauria</taxon>
        <taxon>Aves</taxon>
        <taxon>Neognathae</taxon>
        <taxon>Neoaves</taxon>
        <taxon>Columbimorphae</taxon>
        <taxon>Columbiformes</taxon>
        <taxon>Columbidae</taxon>
        <taxon>Columba</taxon>
    </lineage>
</organism>
<dbReference type="SUPFAM" id="SSF53927">
    <property type="entry name" value="Cytidine deaminase-like"/>
    <property type="match status" value="1"/>
</dbReference>
<dbReference type="PANTHER" id="PTHR11079">
    <property type="entry name" value="CYTOSINE DEAMINASE FAMILY MEMBER"/>
    <property type="match status" value="1"/>
</dbReference>
<accession>A0A2I0MTG6</accession>
<proteinExistence type="inferred from homology"/>
<evidence type="ECO:0000256" key="8">
    <source>
        <dbReference type="ARBA" id="ARBA00022801"/>
    </source>
</evidence>
<dbReference type="GO" id="GO:0005634">
    <property type="term" value="C:nucleus"/>
    <property type="evidence" value="ECO:0007669"/>
    <property type="project" value="TreeGrafter"/>
</dbReference>
<feature type="domain" description="CMP/dCMP-type deaminase" evidence="13">
    <location>
        <begin position="1"/>
        <end position="115"/>
    </location>
</feature>
<gene>
    <name evidence="14" type="primary">ADAT2</name>
    <name evidence="14" type="ORF">A306_00000702</name>
</gene>
<dbReference type="GO" id="GO:0002100">
    <property type="term" value="P:tRNA wobble adenosine to inosine editing"/>
    <property type="evidence" value="ECO:0007669"/>
    <property type="project" value="InterPro"/>
</dbReference>
<dbReference type="PROSITE" id="PS00903">
    <property type="entry name" value="CYT_DCMP_DEAMINASES_1"/>
    <property type="match status" value="1"/>
</dbReference>
<comment type="caution">
    <text evidence="14">The sequence shown here is derived from an EMBL/GenBank/DDBJ whole genome shotgun (WGS) entry which is preliminary data.</text>
</comment>
<evidence type="ECO:0000256" key="10">
    <source>
        <dbReference type="ARBA" id="ARBA00031817"/>
    </source>
</evidence>
<dbReference type="InterPro" id="IPR002125">
    <property type="entry name" value="CMP_dCMP_dom"/>
</dbReference>
<evidence type="ECO:0000313" key="15">
    <source>
        <dbReference type="Proteomes" id="UP000053872"/>
    </source>
</evidence>
<name>A0A2I0MTG6_COLLI</name>
<evidence type="ECO:0000256" key="6">
    <source>
        <dbReference type="ARBA" id="ARBA00022694"/>
    </source>
</evidence>
<comment type="catalytic activity">
    <reaction evidence="12">
        <text>adenosine(34) in tRNA + H2O + H(+) = inosine(34) in tRNA + NH4(+)</text>
        <dbReference type="Rhea" id="RHEA:43168"/>
        <dbReference type="Rhea" id="RHEA-COMP:10373"/>
        <dbReference type="Rhea" id="RHEA-COMP:10374"/>
        <dbReference type="ChEBI" id="CHEBI:15377"/>
        <dbReference type="ChEBI" id="CHEBI:15378"/>
        <dbReference type="ChEBI" id="CHEBI:28938"/>
        <dbReference type="ChEBI" id="CHEBI:74411"/>
        <dbReference type="ChEBI" id="CHEBI:82852"/>
        <dbReference type="EC" id="3.5.4.33"/>
    </reaction>
</comment>
<reference evidence="14 15" key="1">
    <citation type="journal article" date="2013" name="Science">
        <title>Genomic diversity and evolution of the head crest in the rock pigeon.</title>
        <authorList>
            <person name="Shapiro M.D."/>
            <person name="Kronenberg Z."/>
            <person name="Li C."/>
            <person name="Domyan E.T."/>
            <person name="Pan H."/>
            <person name="Campbell M."/>
            <person name="Tan H."/>
            <person name="Huff C.D."/>
            <person name="Hu H."/>
            <person name="Vickrey A.I."/>
            <person name="Nielsen S.C."/>
            <person name="Stringham S.A."/>
            <person name="Hu H."/>
            <person name="Willerslev E."/>
            <person name="Gilbert M.T."/>
            <person name="Yandell M."/>
            <person name="Zhang G."/>
            <person name="Wang J."/>
        </authorList>
    </citation>
    <scope>NUCLEOTIDE SEQUENCE [LARGE SCALE GENOMIC DNA]</scope>
    <source>
        <tissue evidence="14">Blood</tissue>
    </source>
</reference>
<evidence type="ECO:0000256" key="3">
    <source>
        <dbReference type="ARBA" id="ARBA00010669"/>
    </source>
</evidence>
<dbReference type="EC" id="3.5.4.33" evidence="4"/>
<keyword evidence="7" id="KW-0479">Metal-binding</keyword>
<comment type="cofactor">
    <cofactor evidence="1">
        <name>Zn(2+)</name>
        <dbReference type="ChEBI" id="CHEBI:29105"/>
    </cofactor>
</comment>
<dbReference type="EMBL" id="AKCR02000002">
    <property type="protein sequence ID" value="PKK32965.1"/>
    <property type="molecule type" value="Genomic_DNA"/>
</dbReference>
<comment type="similarity">
    <text evidence="3">Belongs to the cytidine and deoxycytidylate deaminase family. ADAT2 subfamily.</text>
</comment>
<dbReference type="FunCoup" id="A0A2I0MTG6">
    <property type="interactions" value="249"/>
</dbReference>
<evidence type="ECO:0000313" key="14">
    <source>
        <dbReference type="EMBL" id="PKK32965.1"/>
    </source>
</evidence>
<dbReference type="Proteomes" id="UP000053872">
    <property type="component" value="Unassembled WGS sequence"/>
</dbReference>
<keyword evidence="8" id="KW-0378">Hydrolase</keyword>
<evidence type="ECO:0000256" key="11">
    <source>
        <dbReference type="ARBA" id="ARBA00033441"/>
    </source>
</evidence>
<dbReference type="PROSITE" id="PS51747">
    <property type="entry name" value="CYT_DCMP_DEAMINASES_2"/>
    <property type="match status" value="1"/>
</dbReference>
<protein>
    <recommendedName>
        <fullName evidence="5">tRNA-specific adenosine deaminase 2</fullName>
        <ecNumber evidence="4">3.5.4.33</ecNumber>
    </recommendedName>
    <alternativeName>
        <fullName evidence="11">Deaminase domain-containing protein 1</fullName>
    </alternativeName>
    <alternativeName>
        <fullName evidence="10">tRNA-specific adenosine-34 deaminase subunit ADAT2</fullName>
    </alternativeName>
</protein>
<dbReference type="PANTHER" id="PTHR11079:SF149">
    <property type="entry name" value="TRNA-SPECIFIC ADENOSINE DEAMINASE 2"/>
    <property type="match status" value="1"/>
</dbReference>
<comment type="function">
    <text evidence="2">Probably participates in deamination of adenosine-34 to inosine in many tRNAs.</text>
</comment>
<evidence type="ECO:0000256" key="12">
    <source>
        <dbReference type="ARBA" id="ARBA00048045"/>
    </source>
</evidence>
<keyword evidence="9" id="KW-0862">Zinc</keyword>
<dbReference type="GO" id="GO:0008270">
    <property type="term" value="F:zinc ion binding"/>
    <property type="evidence" value="ECO:0007669"/>
    <property type="project" value="InterPro"/>
</dbReference>
<dbReference type="AlphaFoldDB" id="A0A2I0MTG6"/>
<dbReference type="Pfam" id="PF00383">
    <property type="entry name" value="dCMP_cyt_deam_1"/>
    <property type="match status" value="1"/>
</dbReference>
<dbReference type="GO" id="GO:0052717">
    <property type="term" value="F:tRNA-specific adenosine-34 deaminase activity"/>
    <property type="evidence" value="ECO:0007669"/>
    <property type="project" value="UniProtKB-EC"/>
</dbReference>
<evidence type="ECO:0000256" key="7">
    <source>
        <dbReference type="ARBA" id="ARBA00022723"/>
    </source>
</evidence>
<evidence type="ECO:0000256" key="9">
    <source>
        <dbReference type="ARBA" id="ARBA00022833"/>
    </source>
</evidence>
<sequence length="160" mass="17890">PQAKEAQECGEVPVGCLLVHNGQAIGSGRNEVNETKNATRHAEMVAIDRVLDWCKQHNRDYTEVFPQTVLYVTVEPCIMCAAAVRLMKIPRVVYGCRNERFGGCGSVLSISSDDMVDTGEPFECVSGYRAKEAVEMLKAFYRQENPNAPKSKVRKKDHRN</sequence>
<evidence type="ECO:0000256" key="2">
    <source>
        <dbReference type="ARBA" id="ARBA00002255"/>
    </source>
</evidence>
<dbReference type="STRING" id="8932.A0A2I0MTG6"/>
<feature type="non-terminal residue" evidence="14">
    <location>
        <position position="1"/>
    </location>
</feature>
<keyword evidence="15" id="KW-1185">Reference proteome</keyword>
<dbReference type="Gene3D" id="3.40.140.10">
    <property type="entry name" value="Cytidine Deaminase, domain 2"/>
    <property type="match status" value="1"/>
</dbReference>
<evidence type="ECO:0000256" key="4">
    <source>
        <dbReference type="ARBA" id="ARBA00012740"/>
    </source>
</evidence>